<evidence type="ECO:0000313" key="2">
    <source>
        <dbReference type="Proteomes" id="UP000001734"/>
    </source>
</evidence>
<gene>
    <name evidence="1" type="ordered locus">KPK_A0246</name>
</gene>
<dbReference type="AlphaFoldDB" id="B5RKF9"/>
<geneLocation type="plasmid" evidence="1 2">
    <name>pKP187</name>
</geneLocation>
<dbReference type="Proteomes" id="UP000001734">
    <property type="component" value="Plasmid pKP187"/>
</dbReference>
<proteinExistence type="predicted"/>
<dbReference type="KEGG" id="kpe:KPK_A0246"/>
<reference evidence="1 2" key="1">
    <citation type="journal article" date="2008" name="PLoS Genet.">
        <title>Complete genome sequence of the N2-fixing broad host range endophyte Klebsiella pneumoniae 342 and virulence predictions verified in mice.</title>
        <authorList>
            <person name="Fouts D.E."/>
            <person name="Tyler H.L."/>
            <person name="DeBoy R.T."/>
            <person name="Daugherty S."/>
            <person name="Ren Q."/>
            <person name="Badger J.H."/>
            <person name="Durkin A.S."/>
            <person name="Huot H."/>
            <person name="Shrivastava S."/>
            <person name="Kothari S."/>
            <person name="Dodson R.J."/>
            <person name="Mohamoud Y."/>
            <person name="Khouri H."/>
            <person name="Roesch L.F."/>
            <person name="Krogfelt K.A."/>
            <person name="Struve C."/>
            <person name="Triplett E.W."/>
            <person name="Methe B.A."/>
        </authorList>
    </citation>
    <scope>NUCLEOTIDE SEQUENCE [LARGE SCALE GENOMIC DNA]</scope>
    <source>
        <strain evidence="1 2">342</strain>
        <plasmid evidence="2">Plasmid pKP187</plasmid>
    </source>
</reference>
<accession>B5RKF9</accession>
<name>B5RKF9_KLEV3</name>
<protein>
    <submittedName>
        <fullName evidence="1">Uncharacterized protein</fullName>
    </submittedName>
</protein>
<dbReference type="HOGENOM" id="CLU_1989669_0_0_6"/>
<dbReference type="BioCyc" id="KPNE507522:GI0B-5769-MONOMER"/>
<organism evidence="1 2">
    <name type="scientific">Klebsiella variicola (strain 342)</name>
    <name type="common">Klebsiella pneumoniae</name>
    <dbReference type="NCBI Taxonomy" id="507522"/>
    <lineage>
        <taxon>Bacteria</taxon>
        <taxon>Pseudomonadati</taxon>
        <taxon>Pseudomonadota</taxon>
        <taxon>Gammaproteobacteria</taxon>
        <taxon>Enterobacterales</taxon>
        <taxon>Enterobacteriaceae</taxon>
        <taxon>Klebsiella/Raoultella group</taxon>
        <taxon>Klebsiella</taxon>
        <taxon>Klebsiella pneumoniae complex</taxon>
    </lineage>
</organism>
<keyword evidence="1" id="KW-0614">Plasmid</keyword>
<dbReference type="EMBL" id="CP000965">
    <property type="protein sequence ID" value="ACI12090.1"/>
    <property type="molecule type" value="Genomic_DNA"/>
</dbReference>
<sequence length="125" mass="14264">MFELLAEDVYVTMISVKHVAKNLCLLYATITVYRLCPNRGRSIVCDIGLWLISAGGYLFVSTVCDGQLKWICASGRTVYCIRRPVKWPRITGSARYEQRVSTGCDKRDTEPMLKAMVYCMRRALK</sequence>
<evidence type="ECO:0000313" key="1">
    <source>
        <dbReference type="EMBL" id="ACI12090.1"/>
    </source>
</evidence>